<sequence length="134" mass="14956">LMLNLNLRKPQIYSSGPLSSVGASDTLPMHYFRSADNTAKKTTRSSRGVRATKLEPEQSMIRSMDSSQKENDVAKLVGICFENCEFLGLTEILKDNRSSLDVSEPNMPMPVNIRIHTVTTTQQDDLRPERGADN</sequence>
<protein>
    <submittedName>
        <fullName evidence="2">Uncharacterized protein</fullName>
    </submittedName>
</protein>
<proteinExistence type="predicted"/>
<dbReference type="Proteomes" id="UP001465976">
    <property type="component" value="Unassembled WGS sequence"/>
</dbReference>
<gene>
    <name evidence="2" type="ORF">V5O48_012912</name>
</gene>
<evidence type="ECO:0000256" key="1">
    <source>
        <dbReference type="SAM" id="MobiDB-lite"/>
    </source>
</evidence>
<comment type="caution">
    <text evidence="2">The sequence shown here is derived from an EMBL/GenBank/DDBJ whole genome shotgun (WGS) entry which is preliminary data.</text>
</comment>
<reference evidence="2 3" key="1">
    <citation type="submission" date="2024-02" db="EMBL/GenBank/DDBJ databases">
        <title>A draft genome for the cacao thread blight pathogen Marasmius crinis-equi.</title>
        <authorList>
            <person name="Cohen S.P."/>
            <person name="Baruah I.K."/>
            <person name="Amoako-Attah I."/>
            <person name="Bukari Y."/>
            <person name="Meinhardt L.W."/>
            <person name="Bailey B.A."/>
        </authorList>
    </citation>
    <scope>NUCLEOTIDE SEQUENCE [LARGE SCALE GENOMIC DNA]</scope>
    <source>
        <strain evidence="2 3">GH-76</strain>
    </source>
</reference>
<dbReference type="EMBL" id="JBAHYK010001201">
    <property type="protein sequence ID" value="KAL0569060.1"/>
    <property type="molecule type" value="Genomic_DNA"/>
</dbReference>
<feature type="non-terminal residue" evidence="2">
    <location>
        <position position="1"/>
    </location>
</feature>
<feature type="region of interest" description="Disordered" evidence="1">
    <location>
        <begin position="34"/>
        <end position="68"/>
    </location>
</feature>
<organism evidence="2 3">
    <name type="scientific">Marasmius crinis-equi</name>
    <dbReference type="NCBI Taxonomy" id="585013"/>
    <lineage>
        <taxon>Eukaryota</taxon>
        <taxon>Fungi</taxon>
        <taxon>Dikarya</taxon>
        <taxon>Basidiomycota</taxon>
        <taxon>Agaricomycotina</taxon>
        <taxon>Agaricomycetes</taxon>
        <taxon>Agaricomycetidae</taxon>
        <taxon>Agaricales</taxon>
        <taxon>Marasmiineae</taxon>
        <taxon>Marasmiaceae</taxon>
        <taxon>Marasmius</taxon>
    </lineage>
</organism>
<evidence type="ECO:0000313" key="3">
    <source>
        <dbReference type="Proteomes" id="UP001465976"/>
    </source>
</evidence>
<name>A0ABR3F1J0_9AGAR</name>
<accession>A0ABR3F1J0</accession>
<keyword evidence="3" id="KW-1185">Reference proteome</keyword>
<evidence type="ECO:0000313" key="2">
    <source>
        <dbReference type="EMBL" id="KAL0569060.1"/>
    </source>
</evidence>